<evidence type="ECO:0000313" key="1">
    <source>
        <dbReference type="EMBL" id="AZI21439.1"/>
    </source>
</evidence>
<organism evidence="1 2">
    <name type="scientific">Chryseobacterium taklimakanense</name>
    <dbReference type="NCBI Taxonomy" id="536441"/>
    <lineage>
        <taxon>Bacteria</taxon>
        <taxon>Pseudomonadati</taxon>
        <taxon>Bacteroidota</taxon>
        <taxon>Flavobacteriia</taxon>
        <taxon>Flavobacteriales</taxon>
        <taxon>Weeksellaceae</taxon>
        <taxon>Chryseobacterium group</taxon>
        <taxon>Chryseobacterium</taxon>
    </lineage>
</organism>
<dbReference type="EMBL" id="CP034171">
    <property type="protein sequence ID" value="AZI21439.1"/>
    <property type="molecule type" value="Genomic_DNA"/>
</dbReference>
<dbReference type="Gene3D" id="2.180.10.10">
    <property type="entry name" value="RHS repeat-associated core"/>
    <property type="match status" value="1"/>
</dbReference>
<dbReference type="Proteomes" id="UP000282297">
    <property type="component" value="Chromosome"/>
</dbReference>
<protein>
    <recommendedName>
        <fullName evidence="3">RHS repeat-associated core domain-containing protein</fullName>
    </recommendedName>
</protein>
<gene>
    <name evidence="1" type="ORF">EIH08_07815</name>
</gene>
<name>A0A3G8WLG6_9FLAO</name>
<proteinExistence type="predicted"/>
<accession>A0A3G8WLG6</accession>
<evidence type="ECO:0008006" key="3">
    <source>
        <dbReference type="Google" id="ProtNLM"/>
    </source>
</evidence>
<sequence>MNGRLYDPLLRRFLNADENIQDMFNTQNYNKYGYVLNNPHF</sequence>
<reference evidence="2" key="1">
    <citation type="submission" date="2018-11" db="EMBL/GenBank/DDBJ databases">
        <title>Proposal to divide the Flavobacteriaceae and reorganize its genera based on Amino Acid Identity values calculated from whole genome sequences.</title>
        <authorList>
            <person name="Nicholson A.C."/>
            <person name="Gulvik C.A."/>
            <person name="Whitney A.M."/>
            <person name="Humrighouse B.W."/>
            <person name="Bell M."/>
            <person name="Holmes B."/>
            <person name="Steigerwalt A.B."/>
            <person name="Villarma A."/>
            <person name="Sheth M."/>
            <person name="Batra D."/>
            <person name="Pryor J."/>
            <person name="Bernardet J.-F."/>
            <person name="Hugo C."/>
            <person name="Kampfer P."/>
            <person name="Newman J.D."/>
            <person name="McQuiston J.R."/>
        </authorList>
    </citation>
    <scope>NUCLEOTIDE SEQUENCE [LARGE SCALE GENOMIC DNA]</scope>
    <source>
        <strain evidence="2">H4753</strain>
    </source>
</reference>
<dbReference type="AlphaFoldDB" id="A0A3G8WLG6"/>
<evidence type="ECO:0000313" key="2">
    <source>
        <dbReference type="Proteomes" id="UP000282297"/>
    </source>
</evidence>